<sequence length="278" mass="31711">MKNILFPTDFSETANAAFNYALKFATIFNADIIVLHVYDLPIIETPVLPEATKEVFDVVAQNQENKFKDEIKKLQKIADKRNPEVKKLNSILLNGDLIYNINKVCNDKNVDLIIMGTTGASGVREIFLGSNTATVIANAKATVLGVPVAAEFHHQIKNIVFTTQYKDEDNKALRQLLKLANKIKANVYCLHVQNNDDPADIEQKLNEWKMLYKDEKIDFFSITGNDVEQTILNFIDNQHIDMVAMLKHKRSFFESLFHTSITRKMAYHTKTPIIVYKC</sequence>
<dbReference type="AlphaFoldDB" id="A0A345HCT8"/>
<dbReference type="Proteomes" id="UP000253951">
    <property type="component" value="Chromosome"/>
</dbReference>
<dbReference type="PRINTS" id="PR01438">
    <property type="entry name" value="UNVRSLSTRESS"/>
</dbReference>
<keyword evidence="4" id="KW-1185">Reference proteome</keyword>
<dbReference type="RefSeq" id="WP_114678156.1">
    <property type="nucleotide sequence ID" value="NZ_CP031188.1"/>
</dbReference>
<proteinExistence type="inferred from homology"/>
<dbReference type="EMBL" id="CP031188">
    <property type="protein sequence ID" value="AXG74398.1"/>
    <property type="molecule type" value="Genomic_DNA"/>
</dbReference>
<dbReference type="PANTHER" id="PTHR46268">
    <property type="entry name" value="STRESS RESPONSE PROTEIN NHAX"/>
    <property type="match status" value="1"/>
</dbReference>
<evidence type="ECO:0000313" key="4">
    <source>
        <dbReference type="Proteomes" id="UP000253951"/>
    </source>
</evidence>
<gene>
    <name evidence="3" type="ORF">DVK85_09195</name>
</gene>
<dbReference type="Pfam" id="PF00582">
    <property type="entry name" value="Usp"/>
    <property type="match status" value="2"/>
</dbReference>
<feature type="domain" description="UspA" evidence="2">
    <location>
        <begin position="1"/>
        <end position="146"/>
    </location>
</feature>
<dbReference type="InterPro" id="IPR006016">
    <property type="entry name" value="UspA"/>
</dbReference>
<dbReference type="Gene3D" id="3.40.50.620">
    <property type="entry name" value="HUPs"/>
    <property type="match status" value="2"/>
</dbReference>
<evidence type="ECO:0000256" key="1">
    <source>
        <dbReference type="ARBA" id="ARBA00008791"/>
    </source>
</evidence>
<dbReference type="KEGG" id="fat:DVK85_09195"/>
<feature type="domain" description="UspA" evidence="2">
    <location>
        <begin position="156"/>
        <end position="277"/>
    </location>
</feature>
<name>A0A345HCT8_9FLAO</name>
<accession>A0A345HCT8</accession>
<evidence type="ECO:0000313" key="3">
    <source>
        <dbReference type="EMBL" id="AXG74398.1"/>
    </source>
</evidence>
<dbReference type="OrthoDB" id="9788959at2"/>
<comment type="similarity">
    <text evidence="1">Belongs to the universal stress protein A family.</text>
</comment>
<dbReference type="CDD" id="cd00293">
    <property type="entry name" value="USP-like"/>
    <property type="match status" value="2"/>
</dbReference>
<dbReference type="PANTHER" id="PTHR46268:SF22">
    <property type="entry name" value="SENSOR PROTEIN KDPD-RELATED"/>
    <property type="match status" value="1"/>
</dbReference>
<protein>
    <submittedName>
        <fullName evidence="3">Universal stress protein</fullName>
    </submittedName>
</protein>
<dbReference type="InterPro" id="IPR006015">
    <property type="entry name" value="Universal_stress_UspA"/>
</dbReference>
<dbReference type="SUPFAM" id="SSF52402">
    <property type="entry name" value="Adenine nucleotide alpha hydrolases-like"/>
    <property type="match status" value="2"/>
</dbReference>
<organism evidence="3 4">
    <name type="scientific">Flavobacterium arcticum</name>
    <dbReference type="NCBI Taxonomy" id="1784713"/>
    <lineage>
        <taxon>Bacteria</taxon>
        <taxon>Pseudomonadati</taxon>
        <taxon>Bacteroidota</taxon>
        <taxon>Flavobacteriia</taxon>
        <taxon>Flavobacteriales</taxon>
        <taxon>Flavobacteriaceae</taxon>
        <taxon>Flavobacterium</taxon>
    </lineage>
</organism>
<evidence type="ECO:0000259" key="2">
    <source>
        <dbReference type="Pfam" id="PF00582"/>
    </source>
</evidence>
<reference evidence="3 4" key="1">
    <citation type="submission" date="2018-07" db="EMBL/GenBank/DDBJ databases">
        <title>Complete genome sequence of Flavobacterium arcticum type strain SM1502T.</title>
        <authorList>
            <person name="Li Y."/>
            <person name="Li D.-D."/>
        </authorList>
    </citation>
    <scope>NUCLEOTIDE SEQUENCE [LARGE SCALE GENOMIC DNA]</scope>
    <source>
        <strain evidence="3 4">SM1502</strain>
    </source>
</reference>
<dbReference type="InterPro" id="IPR014729">
    <property type="entry name" value="Rossmann-like_a/b/a_fold"/>
</dbReference>